<dbReference type="Proteomes" id="UP000664203">
    <property type="component" value="Unassembled WGS sequence"/>
</dbReference>
<comment type="caution">
    <text evidence="1">The sequence shown here is derived from an EMBL/GenBank/DDBJ whole genome shotgun (WGS) entry which is preliminary data.</text>
</comment>
<proteinExistence type="predicted"/>
<reference evidence="1" key="1">
    <citation type="submission" date="2021-03" db="EMBL/GenBank/DDBJ databases">
        <authorList>
            <person name="Tagirdzhanova G."/>
        </authorList>
    </citation>
    <scope>NUCLEOTIDE SEQUENCE</scope>
</reference>
<dbReference type="AlphaFoldDB" id="A0A8H3F4P7"/>
<protein>
    <submittedName>
        <fullName evidence="1">Uncharacterized protein</fullName>
    </submittedName>
</protein>
<name>A0A8H3F4P7_9LECA</name>
<keyword evidence="2" id="KW-1185">Reference proteome</keyword>
<evidence type="ECO:0000313" key="1">
    <source>
        <dbReference type="EMBL" id="CAF9914286.1"/>
    </source>
</evidence>
<dbReference type="OrthoDB" id="2922289at2759"/>
<accession>A0A8H3F4P7</accession>
<dbReference type="EMBL" id="CAJPDR010000072">
    <property type="protein sequence ID" value="CAF9914286.1"/>
    <property type="molecule type" value="Genomic_DNA"/>
</dbReference>
<organism evidence="1 2">
    <name type="scientific">Alectoria fallacina</name>
    <dbReference type="NCBI Taxonomy" id="1903189"/>
    <lineage>
        <taxon>Eukaryota</taxon>
        <taxon>Fungi</taxon>
        <taxon>Dikarya</taxon>
        <taxon>Ascomycota</taxon>
        <taxon>Pezizomycotina</taxon>
        <taxon>Lecanoromycetes</taxon>
        <taxon>OSLEUM clade</taxon>
        <taxon>Lecanoromycetidae</taxon>
        <taxon>Lecanorales</taxon>
        <taxon>Lecanorineae</taxon>
        <taxon>Parmeliaceae</taxon>
        <taxon>Alectoria</taxon>
    </lineage>
</organism>
<gene>
    <name evidence="1" type="ORF">ALECFALPRED_009516</name>
</gene>
<sequence>MDEERPIWRFLRENPDENVLCNRPTEWADLILSLSKFQKPMGVRDKSWLSKAELVRKGLASVWVQVREVLIGSYRRHKNLALDIEHYRSMLGHHETPEQKARWSAERQRIHRKLSVHQVPSIVGGLGSNANHAQKVVAADAIGRTAAHELDTIVRIEDRRNEVETSTPIATSSASLEDRKLSLLSTIDTDLKGQIRGLQLEKPSGAKDSETHYWEKYPALNKKTITEETQEEPTKPDLTVKQRHVRAVSLLFPSEREDRKTMIWTDFTSL</sequence>
<evidence type="ECO:0000313" key="2">
    <source>
        <dbReference type="Proteomes" id="UP000664203"/>
    </source>
</evidence>